<dbReference type="eggNOG" id="COG0778">
    <property type="taxonomic scope" value="Bacteria"/>
</dbReference>
<dbReference type="RefSeq" id="WP_015850745.1">
    <property type="nucleotide sequence ID" value="NC_012881.1"/>
</dbReference>
<feature type="domain" description="Nitroreductase" evidence="1">
    <location>
        <begin position="68"/>
        <end position="152"/>
    </location>
</feature>
<dbReference type="STRING" id="526222.Desal_0860"/>
<protein>
    <submittedName>
        <fullName evidence="2">Nitroreductase</fullName>
    </submittedName>
</protein>
<name>C6BZL9_MARSD</name>
<organism evidence="2 3">
    <name type="scientific">Maridesulfovibrio salexigens (strain ATCC 14822 / DSM 2638 / NCIMB 8403 / VKM B-1763)</name>
    <name type="common">Desulfovibrio salexigens</name>
    <dbReference type="NCBI Taxonomy" id="526222"/>
    <lineage>
        <taxon>Bacteria</taxon>
        <taxon>Pseudomonadati</taxon>
        <taxon>Thermodesulfobacteriota</taxon>
        <taxon>Desulfovibrionia</taxon>
        <taxon>Desulfovibrionales</taxon>
        <taxon>Desulfovibrionaceae</taxon>
        <taxon>Maridesulfovibrio</taxon>
    </lineage>
</organism>
<dbReference type="HOGENOM" id="CLU_070764_7_0_7"/>
<evidence type="ECO:0000259" key="1">
    <source>
        <dbReference type="Pfam" id="PF00881"/>
    </source>
</evidence>
<dbReference type="SUPFAM" id="SSF55469">
    <property type="entry name" value="FMN-dependent nitroreductase-like"/>
    <property type="match status" value="1"/>
</dbReference>
<gene>
    <name evidence="2" type="ordered locus">Desal_0860</name>
</gene>
<dbReference type="AlphaFoldDB" id="C6BZL9"/>
<dbReference type="CDD" id="cd02136">
    <property type="entry name" value="PnbA_NfnB-like"/>
    <property type="match status" value="1"/>
</dbReference>
<dbReference type="InterPro" id="IPR000415">
    <property type="entry name" value="Nitroreductase-like"/>
</dbReference>
<dbReference type="Pfam" id="PF00881">
    <property type="entry name" value="Nitroreductase"/>
    <property type="match status" value="2"/>
</dbReference>
<keyword evidence="3" id="KW-1185">Reference proteome</keyword>
<dbReference type="Gene3D" id="3.40.109.10">
    <property type="entry name" value="NADH Oxidase"/>
    <property type="match status" value="1"/>
</dbReference>
<proteinExistence type="predicted"/>
<dbReference type="GO" id="GO:0016491">
    <property type="term" value="F:oxidoreductase activity"/>
    <property type="evidence" value="ECO:0007669"/>
    <property type="project" value="InterPro"/>
</dbReference>
<evidence type="ECO:0000313" key="2">
    <source>
        <dbReference type="EMBL" id="ACS78926.1"/>
    </source>
</evidence>
<dbReference type="InterPro" id="IPR029479">
    <property type="entry name" value="Nitroreductase"/>
</dbReference>
<evidence type="ECO:0000313" key="3">
    <source>
        <dbReference type="Proteomes" id="UP000002601"/>
    </source>
</evidence>
<dbReference type="KEGG" id="dsa:Desal_0860"/>
<feature type="domain" description="Nitroreductase" evidence="1">
    <location>
        <begin position="12"/>
        <end position="63"/>
    </location>
</feature>
<sequence length="172" mass="19370">MPKTNPVLEAIFERRSIRKFTAEPVSKEDLTAILEAGRWTPSGLNNQPYRFLVIHDDDARVEPLAECTKYGHIVKAAKVLLCIFLDKQAMYSEMKDHQGAGACTQNMMLAAHSLGLGTVWLGEIINQQDQVLEVLNLPAERYELQVVIALGHPDQQGSSKRNELSEYMLEDF</sequence>
<dbReference type="OrthoDB" id="9802510at2"/>
<dbReference type="PANTHER" id="PTHR23026:SF123">
    <property type="entry name" value="NAD(P)H NITROREDUCTASE RV3131-RELATED"/>
    <property type="match status" value="1"/>
</dbReference>
<reference evidence="2 3" key="1">
    <citation type="submission" date="2009-06" db="EMBL/GenBank/DDBJ databases">
        <title>Complete sequence of Desulfovibrio salexigens DSM 2638.</title>
        <authorList>
            <consortium name="US DOE Joint Genome Institute"/>
            <person name="Lucas S."/>
            <person name="Copeland A."/>
            <person name="Lapidus A."/>
            <person name="Glavina del Rio T."/>
            <person name="Tice H."/>
            <person name="Bruce D."/>
            <person name="Goodwin L."/>
            <person name="Pitluck S."/>
            <person name="Munk A.C."/>
            <person name="Brettin T."/>
            <person name="Detter J.C."/>
            <person name="Han C."/>
            <person name="Tapia R."/>
            <person name="Larimer F."/>
            <person name="Land M."/>
            <person name="Hauser L."/>
            <person name="Kyrpides N."/>
            <person name="Anderson I."/>
            <person name="Wall J.D."/>
            <person name="Arkin A.P."/>
            <person name="Dehal P."/>
            <person name="Chivian D."/>
            <person name="Giles B."/>
            <person name="Hazen T.C."/>
        </authorList>
    </citation>
    <scope>NUCLEOTIDE SEQUENCE [LARGE SCALE GENOMIC DNA]</scope>
    <source>
        <strain evidence="3">ATCC 14822 / DSM 2638 / NCIMB 8403 / VKM B-1763</strain>
    </source>
</reference>
<dbReference type="PANTHER" id="PTHR23026">
    <property type="entry name" value="NADPH NITROREDUCTASE"/>
    <property type="match status" value="1"/>
</dbReference>
<dbReference type="InterPro" id="IPR050627">
    <property type="entry name" value="Nitroreductase/BluB"/>
</dbReference>
<dbReference type="EMBL" id="CP001649">
    <property type="protein sequence ID" value="ACS78926.1"/>
    <property type="molecule type" value="Genomic_DNA"/>
</dbReference>
<accession>C6BZL9</accession>
<dbReference type="Proteomes" id="UP000002601">
    <property type="component" value="Chromosome"/>
</dbReference>